<gene>
    <name evidence="1" type="ORF">FRZ00_26050</name>
</gene>
<dbReference type="RefSeq" id="WP_152265147.1">
    <property type="nucleotide sequence ID" value="NZ_VOKX01000105.1"/>
</dbReference>
<protein>
    <submittedName>
        <fullName evidence="1">Uncharacterized protein</fullName>
    </submittedName>
</protein>
<keyword evidence="2" id="KW-1185">Reference proteome</keyword>
<evidence type="ECO:0000313" key="2">
    <source>
        <dbReference type="Proteomes" id="UP000327000"/>
    </source>
</evidence>
<dbReference type="EMBL" id="VOKX01000105">
    <property type="protein sequence ID" value="KAB7835916.1"/>
    <property type="molecule type" value="Genomic_DNA"/>
</dbReference>
<comment type="caution">
    <text evidence="1">The sequence shown here is derived from an EMBL/GenBank/DDBJ whole genome shotgun (WGS) entry which is preliminary data.</text>
</comment>
<proteinExistence type="predicted"/>
<organism evidence="1 2">
    <name type="scientific">Streptomyces mobaraensis</name>
    <name type="common">Streptoverticillium mobaraense</name>
    <dbReference type="NCBI Taxonomy" id="35621"/>
    <lineage>
        <taxon>Bacteria</taxon>
        <taxon>Bacillati</taxon>
        <taxon>Actinomycetota</taxon>
        <taxon>Actinomycetes</taxon>
        <taxon>Kitasatosporales</taxon>
        <taxon>Streptomycetaceae</taxon>
        <taxon>Streptomyces</taxon>
    </lineage>
</organism>
<dbReference type="AlphaFoldDB" id="A0A5N5W210"/>
<accession>A0A5N5W210</accession>
<name>A0A5N5W210_STRMB</name>
<reference evidence="1 2" key="1">
    <citation type="journal article" date="2019" name="Microb. Cell Fact.">
        <title>Exploring novel herbicidin analogues by transcriptional regulator overexpression and MS/MS molecular networking.</title>
        <authorList>
            <person name="Shi Y."/>
            <person name="Gu R."/>
            <person name="Li Y."/>
            <person name="Wang X."/>
            <person name="Ren W."/>
            <person name="Li X."/>
            <person name="Wang L."/>
            <person name="Xie Y."/>
            <person name="Hong B."/>
        </authorList>
    </citation>
    <scope>NUCLEOTIDE SEQUENCE [LARGE SCALE GENOMIC DNA]</scope>
    <source>
        <strain evidence="1 2">US-43</strain>
    </source>
</reference>
<sequence>MYDRLWDAEADVPELRSLTRAYSVAYSLTVPALLGAKAALEGLRTRITLDSRDWAADKLDALLWAVLVGWNCQSTDLDHVHNDIDCSGDQNLWNIAAQHNIPSDQVIQAGQHRWWIAKAIAVAQQIEDDAQQQKEPT</sequence>
<evidence type="ECO:0000313" key="1">
    <source>
        <dbReference type="EMBL" id="KAB7835916.1"/>
    </source>
</evidence>
<dbReference type="Proteomes" id="UP000327000">
    <property type="component" value="Unassembled WGS sequence"/>
</dbReference>